<dbReference type="RefSeq" id="WP_311618797.1">
    <property type="nucleotide sequence ID" value="NZ_JAVREV010000009.1"/>
</dbReference>
<gene>
    <name evidence="1" type="ORF">RM779_18370</name>
</gene>
<sequence length="76" mass="8267">MGEVDLSPLTGESDPLQALRDTAQVRRLLEREEAVQVRRARNGGASWAAIAAALGVTKQAVHKKYGGRRVLGRKDD</sequence>
<dbReference type="Proteomes" id="UP001183615">
    <property type="component" value="Unassembled WGS sequence"/>
</dbReference>
<comment type="caution">
    <text evidence="1">The sequence shown here is derived from an EMBL/GenBank/DDBJ whole genome shotgun (WGS) entry which is preliminary data.</text>
</comment>
<dbReference type="EMBL" id="JAVREV010000009">
    <property type="protein sequence ID" value="MDT0444552.1"/>
    <property type="molecule type" value="Genomic_DNA"/>
</dbReference>
<proteinExistence type="predicted"/>
<name>A0ABU2S6E6_9ACTN</name>
<keyword evidence="2" id="KW-1185">Reference proteome</keyword>
<reference evidence="2" key="1">
    <citation type="submission" date="2023-07" db="EMBL/GenBank/DDBJ databases">
        <title>30 novel species of actinomycetes from the DSMZ collection.</title>
        <authorList>
            <person name="Nouioui I."/>
        </authorList>
    </citation>
    <scope>NUCLEOTIDE SEQUENCE [LARGE SCALE GENOMIC DNA]</scope>
    <source>
        <strain evidence="2">DSM 41886</strain>
    </source>
</reference>
<evidence type="ECO:0000313" key="1">
    <source>
        <dbReference type="EMBL" id="MDT0444552.1"/>
    </source>
</evidence>
<accession>A0ABU2S6E6</accession>
<organism evidence="1 2">
    <name type="scientific">Streptomyces johnsoniae</name>
    <dbReference type="NCBI Taxonomy" id="3075532"/>
    <lineage>
        <taxon>Bacteria</taxon>
        <taxon>Bacillati</taxon>
        <taxon>Actinomycetota</taxon>
        <taxon>Actinomycetes</taxon>
        <taxon>Kitasatosporales</taxon>
        <taxon>Streptomycetaceae</taxon>
        <taxon>Streptomyces</taxon>
    </lineage>
</organism>
<protein>
    <recommendedName>
        <fullName evidence="3">AsnC family protein</fullName>
    </recommendedName>
</protein>
<evidence type="ECO:0000313" key="2">
    <source>
        <dbReference type="Proteomes" id="UP001183615"/>
    </source>
</evidence>
<evidence type="ECO:0008006" key="3">
    <source>
        <dbReference type="Google" id="ProtNLM"/>
    </source>
</evidence>